<dbReference type="AlphaFoldDB" id="A0A0B7NHH5"/>
<evidence type="ECO:0000313" key="1">
    <source>
        <dbReference type="EMBL" id="CEP14381.1"/>
    </source>
</evidence>
<feature type="non-terminal residue" evidence="1">
    <location>
        <position position="1"/>
    </location>
</feature>
<accession>A0A0B7NHH5</accession>
<dbReference type="OrthoDB" id="2281512at2759"/>
<proteinExistence type="predicted"/>
<sequence>TATADKIIISLDALKKKSEAIIVIINQFVQKYYRTEREEREKMKMSLGKEIEKIRKSAKENGLDLSTPLNDWHTLNRNVDCELANMRNNNEASLLTQSPKAEANRMLKNYEVELDSLSLLLSTTTKPSYFIHLKYLDTQYQYANALALLKNVATAGPPIKNHREHTRYAKKNVILMPTSIEEIEYRSNDSGWTDLPVEENEQDFLLQGVEENPDREILLSLEDVFDFEYITYTVFFS</sequence>
<organism evidence="1 2">
    <name type="scientific">Parasitella parasitica</name>
    <dbReference type="NCBI Taxonomy" id="35722"/>
    <lineage>
        <taxon>Eukaryota</taxon>
        <taxon>Fungi</taxon>
        <taxon>Fungi incertae sedis</taxon>
        <taxon>Mucoromycota</taxon>
        <taxon>Mucoromycotina</taxon>
        <taxon>Mucoromycetes</taxon>
        <taxon>Mucorales</taxon>
        <taxon>Mucorineae</taxon>
        <taxon>Mucoraceae</taxon>
        <taxon>Parasitella</taxon>
    </lineage>
</organism>
<gene>
    <name evidence="1" type="primary">PARPA_08560.1 scaffold 33371</name>
</gene>
<keyword evidence="2" id="KW-1185">Reference proteome</keyword>
<reference evidence="1 2" key="1">
    <citation type="submission" date="2014-09" db="EMBL/GenBank/DDBJ databases">
        <authorList>
            <person name="Ellenberger Sabrina"/>
        </authorList>
    </citation>
    <scope>NUCLEOTIDE SEQUENCE [LARGE SCALE GENOMIC DNA]</scope>
    <source>
        <strain evidence="1 2">CBS 412.66</strain>
    </source>
</reference>
<dbReference type="Proteomes" id="UP000054107">
    <property type="component" value="Unassembled WGS sequence"/>
</dbReference>
<protein>
    <submittedName>
        <fullName evidence="1">Uncharacterized protein</fullName>
    </submittedName>
</protein>
<dbReference type="EMBL" id="LN731200">
    <property type="protein sequence ID" value="CEP14381.1"/>
    <property type="molecule type" value="Genomic_DNA"/>
</dbReference>
<name>A0A0B7NHH5_9FUNG</name>
<evidence type="ECO:0000313" key="2">
    <source>
        <dbReference type="Proteomes" id="UP000054107"/>
    </source>
</evidence>